<protein>
    <submittedName>
        <fullName evidence="4">Helix-turn-helix domain-containing protein</fullName>
    </submittedName>
</protein>
<evidence type="ECO:0000313" key="5">
    <source>
        <dbReference type="Proteomes" id="UP000307702"/>
    </source>
</evidence>
<keyword evidence="1 2" id="KW-0238">DNA-binding</keyword>
<dbReference type="GO" id="GO:0000160">
    <property type="term" value="P:phosphorelay signal transduction system"/>
    <property type="evidence" value="ECO:0007669"/>
    <property type="project" value="InterPro"/>
</dbReference>
<gene>
    <name evidence="4" type="ORF">FCS21_00505</name>
</gene>
<proteinExistence type="predicted"/>
<sequence>MHNQPFKIGRYQVTPEEFSIQIDSGEKQSLQPKFIEVLVYLAKHHGRVVPRSELIDHIWGTDSFVGEKSLTNAIWHLRKTLTKVEGEEEVIKTIRKAGYPNHNGDKITRY</sequence>
<feature type="DNA-binding region" description="OmpR/PhoB-type" evidence="2">
    <location>
        <begin position="3"/>
        <end position="103"/>
    </location>
</feature>
<dbReference type="Pfam" id="PF00486">
    <property type="entry name" value="Trans_reg_C"/>
    <property type="match status" value="1"/>
</dbReference>
<dbReference type="OrthoDB" id="9782895at2"/>
<organism evidence="4 5">
    <name type="scientific">Colwellia ponticola</name>
    <dbReference type="NCBI Taxonomy" id="2304625"/>
    <lineage>
        <taxon>Bacteria</taxon>
        <taxon>Pseudomonadati</taxon>
        <taxon>Pseudomonadota</taxon>
        <taxon>Gammaproteobacteria</taxon>
        <taxon>Alteromonadales</taxon>
        <taxon>Colwelliaceae</taxon>
        <taxon>Colwellia</taxon>
    </lineage>
</organism>
<dbReference type="Proteomes" id="UP000307702">
    <property type="component" value="Unassembled WGS sequence"/>
</dbReference>
<dbReference type="Gene3D" id="1.10.10.10">
    <property type="entry name" value="Winged helix-like DNA-binding domain superfamily/Winged helix DNA-binding domain"/>
    <property type="match status" value="1"/>
</dbReference>
<dbReference type="CDD" id="cd00383">
    <property type="entry name" value="trans_reg_C"/>
    <property type="match status" value="1"/>
</dbReference>
<accession>A0A8H2JP64</accession>
<evidence type="ECO:0000313" key="4">
    <source>
        <dbReference type="EMBL" id="TMM47501.1"/>
    </source>
</evidence>
<keyword evidence="5" id="KW-1185">Reference proteome</keyword>
<dbReference type="InterPro" id="IPR001867">
    <property type="entry name" value="OmpR/PhoB-type_DNA-bd"/>
</dbReference>
<dbReference type="EMBL" id="SZVP01000001">
    <property type="protein sequence ID" value="TMM47501.1"/>
    <property type="molecule type" value="Genomic_DNA"/>
</dbReference>
<dbReference type="PROSITE" id="PS51755">
    <property type="entry name" value="OMPR_PHOB"/>
    <property type="match status" value="1"/>
</dbReference>
<dbReference type="RefSeq" id="WP_118056362.1">
    <property type="nucleotide sequence ID" value="NZ_SZVP01000001.1"/>
</dbReference>
<reference evidence="4 5" key="1">
    <citation type="submission" date="2019-05" db="EMBL/GenBank/DDBJ databases">
        <title>Colwellia ponticola sp. nov., isolated from seawater.</title>
        <authorList>
            <person name="Yoon J.-H."/>
        </authorList>
    </citation>
    <scope>NUCLEOTIDE SEQUENCE [LARGE SCALE GENOMIC DNA]</scope>
    <source>
        <strain evidence="4 5">OISW-25</strain>
    </source>
</reference>
<name>A0A8H2JP64_9GAMM</name>
<evidence type="ECO:0000256" key="1">
    <source>
        <dbReference type="ARBA" id="ARBA00023125"/>
    </source>
</evidence>
<dbReference type="GO" id="GO:0006355">
    <property type="term" value="P:regulation of DNA-templated transcription"/>
    <property type="evidence" value="ECO:0007669"/>
    <property type="project" value="InterPro"/>
</dbReference>
<evidence type="ECO:0000259" key="3">
    <source>
        <dbReference type="PROSITE" id="PS51755"/>
    </source>
</evidence>
<comment type="caution">
    <text evidence="4">The sequence shown here is derived from an EMBL/GenBank/DDBJ whole genome shotgun (WGS) entry which is preliminary data.</text>
</comment>
<dbReference type="SMART" id="SM00862">
    <property type="entry name" value="Trans_reg_C"/>
    <property type="match status" value="1"/>
</dbReference>
<feature type="domain" description="OmpR/PhoB-type" evidence="3">
    <location>
        <begin position="3"/>
        <end position="103"/>
    </location>
</feature>
<dbReference type="GO" id="GO:0003677">
    <property type="term" value="F:DNA binding"/>
    <property type="evidence" value="ECO:0007669"/>
    <property type="project" value="UniProtKB-UniRule"/>
</dbReference>
<evidence type="ECO:0000256" key="2">
    <source>
        <dbReference type="PROSITE-ProRule" id="PRU01091"/>
    </source>
</evidence>
<dbReference type="InterPro" id="IPR016032">
    <property type="entry name" value="Sig_transdc_resp-reg_C-effctor"/>
</dbReference>
<dbReference type="SUPFAM" id="SSF46894">
    <property type="entry name" value="C-terminal effector domain of the bipartite response regulators"/>
    <property type="match status" value="1"/>
</dbReference>
<dbReference type="InterPro" id="IPR036388">
    <property type="entry name" value="WH-like_DNA-bd_sf"/>
</dbReference>
<dbReference type="AlphaFoldDB" id="A0A8H2JP64"/>